<dbReference type="PANTHER" id="PTHR11550:SF37">
    <property type="entry name" value="NAC DOMAIN-CONTAINING PROTEIN"/>
    <property type="match status" value="1"/>
</dbReference>
<keyword evidence="6" id="KW-0732">Signal</keyword>
<evidence type="ECO:0000256" key="3">
    <source>
        <dbReference type="ARBA" id="ARBA00023163"/>
    </source>
</evidence>
<accession>A0ABQ8CMP2</accession>
<dbReference type="InterPro" id="IPR036093">
    <property type="entry name" value="NAC_dom_sf"/>
</dbReference>
<evidence type="ECO:0000256" key="1">
    <source>
        <dbReference type="ARBA" id="ARBA00023015"/>
    </source>
</evidence>
<dbReference type="InterPro" id="IPR027417">
    <property type="entry name" value="P-loop_NTPase"/>
</dbReference>
<evidence type="ECO:0000256" key="5">
    <source>
        <dbReference type="SAM" id="MobiDB-lite"/>
    </source>
</evidence>
<protein>
    <recommendedName>
        <fullName evidence="7">NAC domain-containing protein</fullName>
    </recommendedName>
</protein>
<feature type="signal peptide" evidence="6">
    <location>
        <begin position="1"/>
        <end position="23"/>
    </location>
</feature>
<dbReference type="Gene3D" id="2.170.150.80">
    <property type="entry name" value="NAC domain"/>
    <property type="match status" value="1"/>
</dbReference>
<evidence type="ECO:0000313" key="8">
    <source>
        <dbReference type="EMBL" id="KAH0917601.1"/>
    </source>
</evidence>
<name>A0ABQ8CMP2_BRANA</name>
<feature type="compositionally biased region" description="Acidic residues" evidence="5">
    <location>
        <begin position="348"/>
        <end position="375"/>
    </location>
</feature>
<dbReference type="InterPro" id="IPR004468">
    <property type="entry name" value="CTP_synthase"/>
</dbReference>
<keyword evidence="3" id="KW-0804">Transcription</keyword>
<reference evidence="8 9" key="1">
    <citation type="submission" date="2021-05" db="EMBL/GenBank/DDBJ databases">
        <title>Genome Assembly of Synthetic Allotetraploid Brassica napus Reveals Homoeologous Exchanges between Subgenomes.</title>
        <authorList>
            <person name="Davis J.T."/>
        </authorList>
    </citation>
    <scope>NUCLEOTIDE SEQUENCE [LARGE SCALE GENOMIC DNA]</scope>
    <source>
        <strain evidence="9">cv. Da-Ae</strain>
        <tissue evidence="8">Seedling</tissue>
    </source>
</reference>
<proteinExistence type="predicted"/>
<sequence length="540" mass="62177">MSSGPGNFCLVHVSLVPVLNVVGEQTGAQIIYAKYSGTEVEFNDILKEDDIAFEENVKEKLAPVLRLSRRLWLLFQLEHIFTLFDAPNIWHIPILLDNNAHCTYFLEQDQKSHLAISKVLNLTRIMLFYSVFEHNPDAYKAAKGLRMYSLQRKCNRSLEKIILEAVMITCWLKVLEVSIVTVCLIMLLQIKIDLPDYVRFSPKSPEVILLLKRFIRKEQMPTCAVQFHSHADLQDTVSSNGWSAAAYPYFEEDEYWFFLHRKQQATDKKNVDRRLGDLGTWKARGRSTNIYIGAQLVGIKQKYELMKGKVKTGWFQFEYTRFSNKFEKICVAHLIFVKKPEVDYPSDISEEEEEEEEEEQEEEEEEEESADEEEQGLQVQAPEVELVNEQQGLHEQVLNLEEEEAAASDEVEQTLANEQQRLQQVQSHEVELGNEHQGLQEQVVNFAHEEALTFVNDFLDDDDDEDWARFLNTDDDGLAIDDLFEDGDSEKTLEHVNEQQSLQDQVLNLEEEAAAAADDEEEQTRVNEVEQQGGVAGTSS</sequence>
<feature type="region of interest" description="Disordered" evidence="5">
    <location>
        <begin position="344"/>
        <end position="377"/>
    </location>
</feature>
<dbReference type="Proteomes" id="UP000824890">
    <property type="component" value="Unassembled WGS sequence"/>
</dbReference>
<keyword evidence="1" id="KW-0805">Transcription regulation</keyword>
<dbReference type="EMBL" id="JAGKQM010000007">
    <property type="protein sequence ID" value="KAH0917601.1"/>
    <property type="molecule type" value="Genomic_DNA"/>
</dbReference>
<dbReference type="PROSITE" id="PS51005">
    <property type="entry name" value="NAC"/>
    <property type="match status" value="1"/>
</dbReference>
<dbReference type="Pfam" id="PF02365">
    <property type="entry name" value="NAM"/>
    <property type="match status" value="1"/>
</dbReference>
<keyword evidence="9" id="KW-1185">Reference proteome</keyword>
<evidence type="ECO:0000313" key="9">
    <source>
        <dbReference type="Proteomes" id="UP000824890"/>
    </source>
</evidence>
<feature type="domain" description="NAC" evidence="7">
    <location>
        <begin position="194"/>
        <end position="338"/>
    </location>
</feature>
<evidence type="ECO:0000259" key="7">
    <source>
        <dbReference type="PROSITE" id="PS51005"/>
    </source>
</evidence>
<evidence type="ECO:0000256" key="4">
    <source>
        <dbReference type="ARBA" id="ARBA00023242"/>
    </source>
</evidence>
<dbReference type="Gene3D" id="3.40.50.300">
    <property type="entry name" value="P-loop containing nucleotide triphosphate hydrolases"/>
    <property type="match status" value="1"/>
</dbReference>
<feature type="region of interest" description="Disordered" evidence="5">
    <location>
        <begin position="513"/>
        <end position="540"/>
    </location>
</feature>
<dbReference type="PANTHER" id="PTHR11550">
    <property type="entry name" value="CTP SYNTHASE"/>
    <property type="match status" value="1"/>
</dbReference>
<feature type="compositionally biased region" description="Acidic residues" evidence="5">
    <location>
        <begin position="513"/>
        <end position="522"/>
    </location>
</feature>
<dbReference type="SUPFAM" id="SSF101941">
    <property type="entry name" value="NAC domain"/>
    <property type="match status" value="1"/>
</dbReference>
<comment type="caution">
    <text evidence="8">The sequence shown here is derived from an EMBL/GenBank/DDBJ whole genome shotgun (WGS) entry which is preliminary data.</text>
</comment>
<evidence type="ECO:0000256" key="2">
    <source>
        <dbReference type="ARBA" id="ARBA00023125"/>
    </source>
</evidence>
<keyword evidence="4" id="KW-0539">Nucleus</keyword>
<evidence type="ECO:0000256" key="6">
    <source>
        <dbReference type="SAM" id="SignalP"/>
    </source>
</evidence>
<feature type="chain" id="PRO_5046851433" description="NAC domain-containing protein" evidence="6">
    <location>
        <begin position="24"/>
        <end position="540"/>
    </location>
</feature>
<organism evidence="8 9">
    <name type="scientific">Brassica napus</name>
    <name type="common">Rape</name>
    <dbReference type="NCBI Taxonomy" id="3708"/>
    <lineage>
        <taxon>Eukaryota</taxon>
        <taxon>Viridiplantae</taxon>
        <taxon>Streptophyta</taxon>
        <taxon>Embryophyta</taxon>
        <taxon>Tracheophyta</taxon>
        <taxon>Spermatophyta</taxon>
        <taxon>Magnoliopsida</taxon>
        <taxon>eudicotyledons</taxon>
        <taxon>Gunneridae</taxon>
        <taxon>Pentapetalae</taxon>
        <taxon>rosids</taxon>
        <taxon>malvids</taxon>
        <taxon>Brassicales</taxon>
        <taxon>Brassicaceae</taxon>
        <taxon>Brassiceae</taxon>
        <taxon>Brassica</taxon>
    </lineage>
</organism>
<gene>
    <name evidence="8" type="ORF">HID58_025261</name>
</gene>
<dbReference type="InterPro" id="IPR003441">
    <property type="entry name" value="NAC-dom"/>
</dbReference>
<keyword evidence="2" id="KW-0238">DNA-binding</keyword>